<dbReference type="PROSITE" id="PS50893">
    <property type="entry name" value="ABC_TRANSPORTER_2"/>
    <property type="match status" value="1"/>
</dbReference>
<dbReference type="STRING" id="2052828.ATO67_17925"/>
<evidence type="ECO:0000256" key="4">
    <source>
        <dbReference type="ARBA" id="ARBA00022840"/>
    </source>
</evidence>
<evidence type="ECO:0000256" key="1">
    <source>
        <dbReference type="ARBA" id="ARBA00005417"/>
    </source>
</evidence>
<dbReference type="InterPro" id="IPR027417">
    <property type="entry name" value="P-loop_NTPase"/>
</dbReference>
<feature type="region of interest" description="Disordered" evidence="7">
    <location>
        <begin position="253"/>
        <end position="280"/>
    </location>
</feature>
<evidence type="ECO:0000313" key="10">
    <source>
        <dbReference type="Proteomes" id="UP000070498"/>
    </source>
</evidence>
<keyword evidence="2" id="KW-0813">Transport</keyword>
<protein>
    <submittedName>
        <fullName evidence="9">Iron ABC transporter ATP-binding protein</fullName>
    </submittedName>
</protein>
<feature type="domain" description="ABC transporter" evidence="8">
    <location>
        <begin position="2"/>
        <end position="241"/>
    </location>
</feature>
<sequence length="280" mass="30384">MMILEEVSIERGGQAVVQQLSARLAAGQVHAVIGPNGTGKTTLLRAMFGDLPLANGSIRVGDRTLRAGEKNRKLVKNWRDTFAYMPQDTTVDIALSVLEVVALGRSGQLSLHIDDETLDVAMTLLHQAGIGHLANRDISSLSGGQRQMALFAQVLMRDPQTMLLDEPVSALDLRHQVGLLDLVRQETRSNGWVTVVVLHDLNLACQYADNLLVISEGRLRQSGAPRDIVTPELISNTYGIAVEVLRDRRGNPVIQPTGEDIDRHDVAASGNQKPSHMGAA</sequence>
<comment type="caution">
    <text evidence="9">The sequence shown here is derived from an EMBL/GenBank/DDBJ whole genome shotgun (WGS) entry which is preliminary data.</text>
</comment>
<dbReference type="SUPFAM" id="SSF52540">
    <property type="entry name" value="P-loop containing nucleoside triphosphate hydrolases"/>
    <property type="match status" value="1"/>
</dbReference>
<dbReference type="PANTHER" id="PTHR42794">
    <property type="entry name" value="HEMIN IMPORT ATP-BINDING PROTEIN HMUV"/>
    <property type="match status" value="1"/>
</dbReference>
<dbReference type="Proteomes" id="UP000070498">
    <property type="component" value="Unassembled WGS sequence"/>
</dbReference>
<evidence type="ECO:0000256" key="6">
    <source>
        <dbReference type="ARBA" id="ARBA00037066"/>
    </source>
</evidence>
<dbReference type="AlphaFoldDB" id="A0A135P8K2"/>
<dbReference type="RefSeq" id="WP_067652428.1">
    <property type="nucleotide sequence ID" value="NZ_KQ961033.1"/>
</dbReference>
<dbReference type="GO" id="GO:0016887">
    <property type="term" value="F:ATP hydrolysis activity"/>
    <property type="evidence" value="ECO:0007669"/>
    <property type="project" value="InterPro"/>
</dbReference>
<dbReference type="PANTHER" id="PTHR42794:SF1">
    <property type="entry name" value="HEMIN IMPORT ATP-BINDING PROTEIN HMUV"/>
    <property type="match status" value="1"/>
</dbReference>
<evidence type="ECO:0000256" key="2">
    <source>
        <dbReference type="ARBA" id="ARBA00022448"/>
    </source>
</evidence>
<keyword evidence="3" id="KW-0547">Nucleotide-binding</keyword>
<evidence type="ECO:0000313" key="9">
    <source>
        <dbReference type="EMBL" id="KXG87726.1"/>
    </source>
</evidence>
<organism evidence="9 10">
    <name type="scientific">Agrobacterium bohemicum</name>
    <dbReference type="NCBI Taxonomy" id="2052828"/>
    <lineage>
        <taxon>Bacteria</taxon>
        <taxon>Pseudomonadati</taxon>
        <taxon>Pseudomonadota</taxon>
        <taxon>Alphaproteobacteria</taxon>
        <taxon>Hyphomicrobiales</taxon>
        <taxon>Rhizobiaceae</taxon>
        <taxon>Rhizobium/Agrobacterium group</taxon>
        <taxon>Agrobacterium</taxon>
    </lineage>
</organism>
<accession>A0A135P8K2</accession>
<keyword evidence="4 9" id="KW-0067">ATP-binding</keyword>
<comment type="function">
    <text evidence="6">Part of the ABC transporter complex HmuTUV involved in hemin import. Responsible for energy coupling to the transport system.</text>
</comment>
<evidence type="ECO:0000259" key="8">
    <source>
        <dbReference type="PROSITE" id="PS50893"/>
    </source>
</evidence>
<dbReference type="InterPro" id="IPR003439">
    <property type="entry name" value="ABC_transporter-like_ATP-bd"/>
</dbReference>
<dbReference type="EMBL" id="LNUW01000003">
    <property type="protein sequence ID" value="KXG87726.1"/>
    <property type="molecule type" value="Genomic_DNA"/>
</dbReference>
<dbReference type="CDD" id="cd03214">
    <property type="entry name" value="ABC_Iron-Siderophores_B12_Hemin"/>
    <property type="match status" value="1"/>
</dbReference>
<evidence type="ECO:0000256" key="7">
    <source>
        <dbReference type="SAM" id="MobiDB-lite"/>
    </source>
</evidence>
<dbReference type="PROSITE" id="PS00211">
    <property type="entry name" value="ABC_TRANSPORTER_1"/>
    <property type="match status" value="1"/>
</dbReference>
<dbReference type="Gene3D" id="3.40.50.300">
    <property type="entry name" value="P-loop containing nucleotide triphosphate hydrolases"/>
    <property type="match status" value="1"/>
</dbReference>
<keyword evidence="5" id="KW-1278">Translocase</keyword>
<dbReference type="OrthoDB" id="9810077at2"/>
<comment type="similarity">
    <text evidence="1">Belongs to the ABC transporter superfamily.</text>
</comment>
<evidence type="ECO:0000256" key="5">
    <source>
        <dbReference type="ARBA" id="ARBA00022967"/>
    </source>
</evidence>
<dbReference type="InterPro" id="IPR017871">
    <property type="entry name" value="ABC_transporter-like_CS"/>
</dbReference>
<proteinExistence type="inferred from homology"/>
<keyword evidence="10" id="KW-1185">Reference proteome</keyword>
<dbReference type="InterPro" id="IPR003593">
    <property type="entry name" value="AAA+_ATPase"/>
</dbReference>
<evidence type="ECO:0000256" key="3">
    <source>
        <dbReference type="ARBA" id="ARBA00022741"/>
    </source>
</evidence>
<dbReference type="Pfam" id="PF00005">
    <property type="entry name" value="ABC_tran"/>
    <property type="match status" value="1"/>
</dbReference>
<gene>
    <name evidence="9" type="ORF">ATO67_17925</name>
</gene>
<dbReference type="SMART" id="SM00382">
    <property type="entry name" value="AAA"/>
    <property type="match status" value="1"/>
</dbReference>
<reference evidence="9 10" key="1">
    <citation type="submission" date="2015-11" db="EMBL/GenBank/DDBJ databases">
        <title>Draft genome sequence of Agrobacterium sp. R89-1.</title>
        <authorList>
            <person name="Zahradnik J."/>
            <person name="Kyslikova E."/>
            <person name="Palyzova A."/>
            <person name="Kyslik P."/>
        </authorList>
    </citation>
    <scope>NUCLEOTIDE SEQUENCE [LARGE SCALE GENOMIC DNA]</scope>
    <source>
        <strain evidence="9 10">R89-1</strain>
    </source>
</reference>
<dbReference type="GO" id="GO:0005524">
    <property type="term" value="F:ATP binding"/>
    <property type="evidence" value="ECO:0007669"/>
    <property type="project" value="UniProtKB-KW"/>
</dbReference>
<name>A0A135P8K2_9HYPH</name>